<dbReference type="Gene3D" id="3.20.20.410">
    <property type="entry name" value="Protein of unknown function UPF0759"/>
    <property type="match status" value="1"/>
</dbReference>
<evidence type="ECO:0008006" key="3">
    <source>
        <dbReference type="Google" id="ProtNLM"/>
    </source>
</evidence>
<dbReference type="Pfam" id="PF01904">
    <property type="entry name" value="DUF72"/>
    <property type="match status" value="1"/>
</dbReference>
<protein>
    <recommendedName>
        <fullName evidence="3">DUF72 domain-containing protein</fullName>
    </recommendedName>
</protein>
<dbReference type="InterPro" id="IPR002763">
    <property type="entry name" value="DUF72"/>
</dbReference>
<dbReference type="EMBL" id="JROC01000019">
    <property type="protein sequence ID" value="KGL67516.1"/>
    <property type="molecule type" value="Genomic_DNA"/>
</dbReference>
<dbReference type="PANTHER" id="PTHR30348">
    <property type="entry name" value="UNCHARACTERIZED PROTEIN YECE"/>
    <property type="match status" value="1"/>
</dbReference>
<gene>
    <name evidence="1" type="ORF">LX03_00725</name>
</gene>
<organism evidence="1 2">
    <name type="scientific">Limosilactobacillus mucosae</name>
    <name type="common">Lactobacillus mucosae</name>
    <dbReference type="NCBI Taxonomy" id="97478"/>
    <lineage>
        <taxon>Bacteria</taxon>
        <taxon>Bacillati</taxon>
        <taxon>Bacillota</taxon>
        <taxon>Bacilli</taxon>
        <taxon>Lactobacillales</taxon>
        <taxon>Lactobacillaceae</taxon>
        <taxon>Limosilactobacillus</taxon>
    </lineage>
</organism>
<evidence type="ECO:0000313" key="1">
    <source>
        <dbReference type="EMBL" id="KGL67516.1"/>
    </source>
</evidence>
<dbReference type="SUPFAM" id="SSF117396">
    <property type="entry name" value="TM1631-like"/>
    <property type="match status" value="1"/>
</dbReference>
<dbReference type="InterPro" id="IPR036520">
    <property type="entry name" value="UPF0759_sf"/>
</dbReference>
<dbReference type="AlphaFoldDB" id="A0A099YDN2"/>
<name>A0A099YDN2_LIMMU</name>
<dbReference type="Proteomes" id="UP000030001">
    <property type="component" value="Unassembled WGS sequence"/>
</dbReference>
<dbReference type="PANTHER" id="PTHR30348:SF13">
    <property type="entry name" value="UPF0759 PROTEIN YUNF"/>
    <property type="match status" value="1"/>
</dbReference>
<comment type="caution">
    <text evidence="1">The sequence shown here is derived from an EMBL/GenBank/DDBJ whole genome shotgun (WGS) entry which is preliminary data.</text>
</comment>
<reference evidence="1 2" key="1">
    <citation type="submission" date="2014-09" db="EMBL/GenBank/DDBJ databases">
        <title>Lactobacillus mucosae CRL573 Genome Sequencing.</title>
        <authorList>
            <person name="Bleckwedel J."/>
            <person name="Teran L.C."/>
            <person name="Bonacina J."/>
            <person name="Saavedra L."/>
            <person name="Mozzi F.B."/>
            <person name="Raya R.R."/>
        </authorList>
    </citation>
    <scope>NUCLEOTIDE SEQUENCE [LARGE SCALE GENOMIC DNA]</scope>
    <source>
        <strain evidence="1 2">CRL573</strain>
    </source>
</reference>
<evidence type="ECO:0000313" key="2">
    <source>
        <dbReference type="Proteomes" id="UP000030001"/>
    </source>
</evidence>
<proteinExistence type="predicted"/>
<dbReference type="RefSeq" id="WP_034539060.1">
    <property type="nucleotide sequence ID" value="NZ_JAMQDO010000016.1"/>
</dbReference>
<accession>A0A099YDN2</accession>
<sequence length="284" mass="32895">MTQITLGLTTWSEHPALIDGQRQTTTLNEYAQHFPTVEIDTFFYALPKSATVQKWLTEVPRDFQFIVKAHRLMTQHENLTEQDSSLAEVFQKYRDAIMPLIAAGQLKCVLFQFPPFFDAQLDHIDYLRRIRLLMGNLPIAVEFRNASWYQPAILQPLTEFCRDLQLTLVAADEPHDTLTSVPFYLITTNPKLVMIRLHGRNREGWDHPDKEWRKKRTLYRYSSRELQGLATLIQNLAPAPQEICVIFNNNSGKDAAPNALELQRILHLEFKGLAPHDPEQLNLF</sequence>